<dbReference type="CDD" id="cd02964">
    <property type="entry name" value="TryX_like_family"/>
    <property type="match status" value="1"/>
</dbReference>
<dbReference type="GO" id="GO:0045494">
    <property type="term" value="P:photoreceptor cell maintenance"/>
    <property type="evidence" value="ECO:0007669"/>
    <property type="project" value="InterPro"/>
</dbReference>
<dbReference type="Gene3D" id="3.40.30.10">
    <property type="entry name" value="Glutaredoxin"/>
    <property type="match status" value="1"/>
</dbReference>
<reference evidence="2" key="1">
    <citation type="submission" date="2025-08" db="UniProtKB">
        <authorList>
            <consortium name="Ensembl"/>
        </authorList>
    </citation>
    <scope>IDENTIFICATION</scope>
</reference>
<evidence type="ECO:0000313" key="3">
    <source>
        <dbReference type="Proteomes" id="UP000694569"/>
    </source>
</evidence>
<feature type="domain" description="Thioredoxin-like fold" evidence="1">
    <location>
        <begin position="25"/>
        <end position="121"/>
    </location>
</feature>
<reference evidence="2" key="2">
    <citation type="submission" date="2025-09" db="UniProtKB">
        <authorList>
            <consortium name="Ensembl"/>
        </authorList>
    </citation>
    <scope>IDENTIFICATION</scope>
</reference>
<accession>A0A8C5LMT4</accession>
<evidence type="ECO:0000313" key="2">
    <source>
        <dbReference type="Ensembl" id="ENSLLEP00000000602.1"/>
    </source>
</evidence>
<dbReference type="InterPro" id="IPR036249">
    <property type="entry name" value="Thioredoxin-like_sf"/>
</dbReference>
<name>A0A8C5LMT4_9ANUR</name>
<dbReference type="Proteomes" id="UP000694569">
    <property type="component" value="Unplaced"/>
</dbReference>
<dbReference type="PANTHER" id="PTHR46762:SF1">
    <property type="entry name" value="NUCLEOREDOXIN-LIKE PROTEIN 2"/>
    <property type="match status" value="1"/>
</dbReference>
<keyword evidence="3" id="KW-1185">Reference proteome</keyword>
<dbReference type="PANTHER" id="PTHR46762">
    <property type="entry name" value="NUCLEOREDOXIN-LIKE PROTEIN 2"/>
    <property type="match status" value="1"/>
</dbReference>
<protein>
    <recommendedName>
        <fullName evidence="1">Thioredoxin-like fold domain-containing protein</fullName>
    </recommendedName>
</protein>
<dbReference type="Ensembl" id="ENSLLET00000000629.1">
    <property type="protein sequence ID" value="ENSLLEP00000000602.1"/>
    <property type="gene ID" value="ENSLLEG00000000409.1"/>
</dbReference>
<sequence length="154" mass="17563">MDIFSGHILFNRDGDKVDPEEALQNKIVGLYFSNGSFSSCKEFATKLADFYSAALERSALGQFEIIFISSDKTEDDMVEHMNLHGDWLSLPWHDSFKYELWSRFQITALPKLVIVKPNGDVITYQGRKEIKERGIACLSTWLDGADVFQNFKGL</sequence>
<organism evidence="2 3">
    <name type="scientific">Leptobrachium leishanense</name>
    <name type="common">Leishan spiny toad</name>
    <dbReference type="NCBI Taxonomy" id="445787"/>
    <lineage>
        <taxon>Eukaryota</taxon>
        <taxon>Metazoa</taxon>
        <taxon>Chordata</taxon>
        <taxon>Craniata</taxon>
        <taxon>Vertebrata</taxon>
        <taxon>Euteleostomi</taxon>
        <taxon>Amphibia</taxon>
        <taxon>Batrachia</taxon>
        <taxon>Anura</taxon>
        <taxon>Pelobatoidea</taxon>
        <taxon>Megophryidae</taxon>
        <taxon>Leptobrachium</taxon>
    </lineage>
</organism>
<dbReference type="InterPro" id="IPR012336">
    <property type="entry name" value="Thioredoxin-like_fold"/>
</dbReference>
<dbReference type="GeneTree" id="ENSGT00940000161260"/>
<dbReference type="OrthoDB" id="409136at2759"/>
<dbReference type="AlphaFoldDB" id="A0A8C5LMT4"/>
<dbReference type="SUPFAM" id="SSF52833">
    <property type="entry name" value="Thioredoxin-like"/>
    <property type="match status" value="1"/>
</dbReference>
<dbReference type="InterPro" id="IPR029519">
    <property type="entry name" value="RdCVF2"/>
</dbReference>
<proteinExistence type="predicted"/>
<dbReference type="Pfam" id="PF13905">
    <property type="entry name" value="Thioredoxin_8"/>
    <property type="match status" value="1"/>
</dbReference>
<dbReference type="GO" id="GO:0007608">
    <property type="term" value="P:sensory perception of smell"/>
    <property type="evidence" value="ECO:0007669"/>
    <property type="project" value="TreeGrafter"/>
</dbReference>
<evidence type="ECO:0000259" key="1">
    <source>
        <dbReference type="Pfam" id="PF13905"/>
    </source>
</evidence>
<dbReference type="GO" id="GO:0007601">
    <property type="term" value="P:visual perception"/>
    <property type="evidence" value="ECO:0007669"/>
    <property type="project" value="TreeGrafter"/>
</dbReference>